<accession>A0AAV5J3Z0</accession>
<keyword evidence="1" id="KW-1133">Transmembrane helix</keyword>
<feature type="transmembrane region" description="Helical" evidence="1">
    <location>
        <begin position="580"/>
        <end position="604"/>
    </location>
</feature>
<evidence type="ECO:0000313" key="2">
    <source>
        <dbReference type="EMBL" id="GKV05169.1"/>
    </source>
</evidence>
<keyword evidence="1" id="KW-0812">Transmembrane</keyword>
<gene>
    <name evidence="2" type="ORF">SLEP1_g17209</name>
</gene>
<evidence type="ECO:0008006" key="4">
    <source>
        <dbReference type="Google" id="ProtNLM"/>
    </source>
</evidence>
<feature type="transmembrane region" description="Helical" evidence="1">
    <location>
        <begin position="943"/>
        <end position="961"/>
    </location>
</feature>
<protein>
    <recommendedName>
        <fullName evidence="4">Reverse transcriptase</fullName>
    </recommendedName>
</protein>
<dbReference type="AlphaFoldDB" id="A0AAV5J3Z0"/>
<proteinExistence type="predicted"/>
<keyword evidence="1" id="KW-0472">Membrane</keyword>
<evidence type="ECO:0000313" key="3">
    <source>
        <dbReference type="Proteomes" id="UP001054252"/>
    </source>
</evidence>
<organism evidence="2 3">
    <name type="scientific">Rubroshorea leprosula</name>
    <dbReference type="NCBI Taxonomy" id="152421"/>
    <lineage>
        <taxon>Eukaryota</taxon>
        <taxon>Viridiplantae</taxon>
        <taxon>Streptophyta</taxon>
        <taxon>Embryophyta</taxon>
        <taxon>Tracheophyta</taxon>
        <taxon>Spermatophyta</taxon>
        <taxon>Magnoliopsida</taxon>
        <taxon>eudicotyledons</taxon>
        <taxon>Gunneridae</taxon>
        <taxon>Pentapetalae</taxon>
        <taxon>rosids</taxon>
        <taxon>malvids</taxon>
        <taxon>Malvales</taxon>
        <taxon>Dipterocarpaceae</taxon>
        <taxon>Rubroshorea</taxon>
    </lineage>
</organism>
<keyword evidence="3" id="KW-1185">Reference proteome</keyword>
<dbReference type="SUPFAM" id="SSF56219">
    <property type="entry name" value="DNase I-like"/>
    <property type="match status" value="1"/>
</dbReference>
<evidence type="ECO:0000256" key="1">
    <source>
        <dbReference type="SAM" id="Phobius"/>
    </source>
</evidence>
<comment type="caution">
    <text evidence="2">The sequence shown here is derived from an EMBL/GenBank/DDBJ whole genome shotgun (WGS) entry which is preliminary data.</text>
</comment>
<dbReference type="PANTHER" id="PTHR35218">
    <property type="entry name" value="RNASE H DOMAIN-CONTAINING PROTEIN"/>
    <property type="match status" value="1"/>
</dbReference>
<reference evidence="2 3" key="1">
    <citation type="journal article" date="2021" name="Commun. Biol.">
        <title>The genome of Shorea leprosula (Dipterocarpaceae) highlights the ecological relevance of drought in aseasonal tropical rainforests.</title>
        <authorList>
            <person name="Ng K.K.S."/>
            <person name="Kobayashi M.J."/>
            <person name="Fawcett J.A."/>
            <person name="Hatakeyama M."/>
            <person name="Paape T."/>
            <person name="Ng C.H."/>
            <person name="Ang C.C."/>
            <person name="Tnah L.H."/>
            <person name="Lee C.T."/>
            <person name="Nishiyama T."/>
            <person name="Sese J."/>
            <person name="O'Brien M.J."/>
            <person name="Copetti D."/>
            <person name="Mohd Noor M.I."/>
            <person name="Ong R.C."/>
            <person name="Putra M."/>
            <person name="Sireger I.Z."/>
            <person name="Indrioko S."/>
            <person name="Kosugi Y."/>
            <person name="Izuno A."/>
            <person name="Isagi Y."/>
            <person name="Lee S.L."/>
            <person name="Shimizu K.K."/>
        </authorList>
    </citation>
    <scope>NUCLEOTIDE SEQUENCE [LARGE SCALE GENOMIC DNA]</scope>
    <source>
        <strain evidence="2">214</strain>
    </source>
</reference>
<dbReference type="EMBL" id="BPVZ01000023">
    <property type="protein sequence ID" value="GKV05169.1"/>
    <property type="molecule type" value="Genomic_DNA"/>
</dbReference>
<dbReference type="PANTHER" id="PTHR35218:SF9">
    <property type="entry name" value="ENDONUCLEASE_EXONUCLEASE_PHOSPHATASE DOMAIN-CONTAINING PROTEIN"/>
    <property type="match status" value="1"/>
</dbReference>
<name>A0AAV5J3Z0_9ROSI</name>
<dbReference type="InterPro" id="IPR036691">
    <property type="entry name" value="Endo/exonu/phosph_ase_sf"/>
</dbReference>
<dbReference type="Proteomes" id="UP001054252">
    <property type="component" value="Unassembled WGS sequence"/>
</dbReference>
<sequence>MKWAWLTPRPVWTVGPSKPGELVPPVLPGRRGKPAGRIAPCWTAPPTHVLLHSSVSILFPTKKKPQGSKLGSRSAFIVSPADRWLAGNSSKQQIDVHPPALTHHQRPSPSCPSEGTVGELDEICFSTEKGQYAKIFIQVDLDQPLVPCVRIRNHVQRVLYEGLVVLGFACGCVGHKENVCPLKVPPALITMDEDADNQPTPIETEANYIVGQGRQLSVTNAESVIFVTGKGLQSRRGMGLANNSNEVDRSYCASKRGGSYSSSFAIGLHTVTPKLSITRHVHHVQSNMELRHGDCGMGILGGTDLPPNHNHTVLHMFLNKISMRGRMKSVHLILMREEVQCSMGACFTQNLLPYSFLEANIESIWTMKVISWNCCGAAKLEFRRTTMDIKKEHNLAIFVLLETKVAGSRAMEIAQGLGMPRCEIMDANGLVGGIWVLWDDMQVTIDILNKGAQVIHAMVKFGGSPVPLFRIRVYTECMDMCNLLDLGFRGPKYTWVDMRENNHIIREWLDSSVFGPDPVVNPIWPSCLIKLIELVHPTEGKEDEAAKGWKGLMTMVVESRCRSVLLLLLSRRSMEEGGSVMFLTFLLLSIFCNVFGLPIATRWVQWAKRAKRLERARRVGVGQMSKRVEDYEIWNTIRSMKPWKAPRPDVLHAMFFQKYWEKVKGKLCGEIRNVFSTGIMLDHWNYSFITLIPKTQNPKLVSQFRPIGLCNVIYKLVTKIIVLRLKPIMGDLISLLQASFILAIPNYYMQGSYLPEATHKELDSLSRQYIWGSTTGKRKANLVSWDRLAQPRSIGGLGIKSSKDANQASMAKAHWRLLIEKEKLWSKAICEKYSIKDPKSKLPKSSSVLDNIAKGKHIIEKGIKWIPKSGQNIFSGKIIGLVINHLKTFFMDHSHRRVRILRWEILFSRMVNGIGEKLLILYQLRLKSVVEPFHSSTSLINKIIFLGVYLLMAWFSLALHIV</sequence>